<dbReference type="InterPro" id="IPR036412">
    <property type="entry name" value="HAD-like_sf"/>
</dbReference>
<dbReference type="Gene3D" id="1.10.150.240">
    <property type="entry name" value="Putative phosphatase, domain 2"/>
    <property type="match status" value="1"/>
</dbReference>
<dbReference type="InterPro" id="IPR006439">
    <property type="entry name" value="HAD-SF_hydro_IA"/>
</dbReference>
<protein>
    <submittedName>
        <fullName evidence="1">Haloacid dehalogenase</fullName>
    </submittedName>
</protein>
<proteinExistence type="predicted"/>
<dbReference type="Gene3D" id="3.40.50.1000">
    <property type="entry name" value="HAD superfamily/HAD-like"/>
    <property type="match status" value="1"/>
</dbReference>
<dbReference type="Proteomes" id="UP000623067">
    <property type="component" value="Unassembled WGS sequence"/>
</dbReference>
<dbReference type="Pfam" id="PF13419">
    <property type="entry name" value="HAD_2"/>
    <property type="match status" value="1"/>
</dbReference>
<dbReference type="InterPro" id="IPR023198">
    <property type="entry name" value="PGP-like_dom2"/>
</dbReference>
<dbReference type="PANTHER" id="PTHR43434">
    <property type="entry name" value="PHOSPHOGLYCOLATE PHOSPHATASE"/>
    <property type="match status" value="1"/>
</dbReference>
<dbReference type="GO" id="GO:0008967">
    <property type="term" value="F:phosphoglycolate phosphatase activity"/>
    <property type="evidence" value="ECO:0007669"/>
    <property type="project" value="TreeGrafter"/>
</dbReference>
<keyword evidence="2" id="KW-1185">Reference proteome</keyword>
<dbReference type="InterPro" id="IPR041492">
    <property type="entry name" value="HAD_2"/>
</dbReference>
<dbReference type="SFLD" id="SFLDS00003">
    <property type="entry name" value="Haloacid_Dehalogenase"/>
    <property type="match status" value="1"/>
</dbReference>
<comment type="caution">
    <text evidence="1">The sequence shown here is derived from an EMBL/GenBank/DDBJ whole genome shotgun (WGS) entry which is preliminary data.</text>
</comment>
<dbReference type="SFLD" id="SFLDG01129">
    <property type="entry name" value="C1.5:_HAD__Beta-PGM__Phosphata"/>
    <property type="match status" value="1"/>
</dbReference>
<dbReference type="InterPro" id="IPR050155">
    <property type="entry name" value="HAD-like_hydrolase_sf"/>
</dbReference>
<reference evidence="1" key="2">
    <citation type="submission" date="2020-09" db="EMBL/GenBank/DDBJ databases">
        <authorList>
            <person name="Sun Q."/>
            <person name="Zhou Y."/>
        </authorList>
    </citation>
    <scope>NUCLEOTIDE SEQUENCE</scope>
    <source>
        <strain evidence="1">CGMCC 1.15330</strain>
    </source>
</reference>
<dbReference type="GO" id="GO:0006281">
    <property type="term" value="P:DNA repair"/>
    <property type="evidence" value="ECO:0007669"/>
    <property type="project" value="TreeGrafter"/>
</dbReference>
<dbReference type="AlphaFoldDB" id="A0A916T2R4"/>
<dbReference type="InterPro" id="IPR023214">
    <property type="entry name" value="HAD_sf"/>
</dbReference>
<dbReference type="GO" id="GO:0005829">
    <property type="term" value="C:cytosol"/>
    <property type="evidence" value="ECO:0007669"/>
    <property type="project" value="TreeGrafter"/>
</dbReference>
<evidence type="ECO:0000313" key="1">
    <source>
        <dbReference type="EMBL" id="GGB26131.1"/>
    </source>
</evidence>
<accession>A0A916T2R4</accession>
<dbReference type="NCBIfam" id="TIGR01549">
    <property type="entry name" value="HAD-SF-IA-v1"/>
    <property type="match status" value="1"/>
</dbReference>
<name>A0A916T2R4_9SPHN</name>
<reference evidence="1" key="1">
    <citation type="journal article" date="2014" name="Int. J. Syst. Evol. Microbiol.">
        <title>Complete genome sequence of Corynebacterium casei LMG S-19264T (=DSM 44701T), isolated from a smear-ripened cheese.</title>
        <authorList>
            <consortium name="US DOE Joint Genome Institute (JGI-PGF)"/>
            <person name="Walter F."/>
            <person name="Albersmeier A."/>
            <person name="Kalinowski J."/>
            <person name="Ruckert C."/>
        </authorList>
    </citation>
    <scope>NUCLEOTIDE SEQUENCE</scope>
    <source>
        <strain evidence="1">CGMCC 1.15330</strain>
    </source>
</reference>
<gene>
    <name evidence="1" type="ORF">GCM10011380_14540</name>
</gene>
<organism evidence="1 2">
    <name type="scientific">Sphingomonas metalli</name>
    <dbReference type="NCBI Taxonomy" id="1779358"/>
    <lineage>
        <taxon>Bacteria</taxon>
        <taxon>Pseudomonadati</taxon>
        <taxon>Pseudomonadota</taxon>
        <taxon>Alphaproteobacteria</taxon>
        <taxon>Sphingomonadales</taxon>
        <taxon>Sphingomonadaceae</taxon>
        <taxon>Sphingomonas</taxon>
    </lineage>
</organism>
<dbReference type="SUPFAM" id="SSF56784">
    <property type="entry name" value="HAD-like"/>
    <property type="match status" value="1"/>
</dbReference>
<evidence type="ECO:0000313" key="2">
    <source>
        <dbReference type="Proteomes" id="UP000623067"/>
    </source>
</evidence>
<dbReference type="PANTHER" id="PTHR43434:SF24">
    <property type="entry name" value="HYDROLASE-RELATED"/>
    <property type="match status" value="1"/>
</dbReference>
<dbReference type="RefSeq" id="WP_188658084.1">
    <property type="nucleotide sequence ID" value="NZ_BMIH01000002.1"/>
</dbReference>
<sequence>MNLRFAVFDCDGTLVDSQANICRAMDRTFVEAGLTPPPRAATRAIVGLSLTEAMRVLAPALEGSEHHRLALAYKHVYHQLRHDDALDDEPLFEGVATAIDALDAAGWLLGIATGKSDRGLAHVLARHGLTGRFVTLQTADRHPSKPDPAMILAAMADVGAKPEACAMIGDTSFDMAMAKAARVRAVGVAWGYHDREALIAGGADVIASSAGELPALLERVPA</sequence>
<dbReference type="EMBL" id="BMIH01000002">
    <property type="protein sequence ID" value="GGB26131.1"/>
    <property type="molecule type" value="Genomic_DNA"/>
</dbReference>